<name>A0ABQ3UYP6_9CHLR</name>
<reference evidence="2 3" key="1">
    <citation type="journal article" date="2021" name="Int. J. Syst. Evol. Microbiol.">
        <title>Reticulibacter mediterranei gen. nov., sp. nov., within the new family Reticulibacteraceae fam. nov., and Ktedonospora formicarum gen. nov., sp. nov., Ktedonobacter robiniae sp. nov., Dictyobacter formicarum sp. nov. and Dictyobacter arantiisoli sp. nov., belonging to the class Ktedonobacteria.</title>
        <authorList>
            <person name="Yabe S."/>
            <person name="Zheng Y."/>
            <person name="Wang C.M."/>
            <person name="Sakai Y."/>
            <person name="Abe K."/>
            <person name="Yokota A."/>
            <person name="Donadio S."/>
            <person name="Cavaletti L."/>
            <person name="Monciardini P."/>
        </authorList>
    </citation>
    <scope>NUCLEOTIDE SEQUENCE [LARGE SCALE GENOMIC DNA]</scope>
    <source>
        <strain evidence="2 3">SOSP1-30</strain>
    </source>
</reference>
<dbReference type="EMBL" id="BNJG01000002">
    <property type="protein sequence ID" value="GHO57477.1"/>
    <property type="molecule type" value="Genomic_DNA"/>
</dbReference>
<keyword evidence="3" id="KW-1185">Reference proteome</keyword>
<feature type="transmembrane region" description="Helical" evidence="1">
    <location>
        <begin position="32"/>
        <end position="55"/>
    </location>
</feature>
<sequence>MYKAPWTRLRSRTLAPHPTPQSPDFKTHLVQVVRFFVLLIFAQKAWALMGGASVLNFMCMERALQIPTFHRSNLERPDEEIPW</sequence>
<evidence type="ECO:0000313" key="3">
    <source>
        <dbReference type="Proteomes" id="UP000654345"/>
    </source>
</evidence>
<keyword evidence="1" id="KW-1133">Transmembrane helix</keyword>
<comment type="caution">
    <text evidence="2">The sequence shown here is derived from an EMBL/GenBank/DDBJ whole genome shotgun (WGS) entry which is preliminary data.</text>
</comment>
<protein>
    <submittedName>
        <fullName evidence="2">Uncharacterized protein</fullName>
    </submittedName>
</protein>
<gene>
    <name evidence="2" type="ORF">KSB_59520</name>
</gene>
<evidence type="ECO:0000313" key="2">
    <source>
        <dbReference type="EMBL" id="GHO57477.1"/>
    </source>
</evidence>
<organism evidence="2 3">
    <name type="scientific">Ktedonobacter robiniae</name>
    <dbReference type="NCBI Taxonomy" id="2778365"/>
    <lineage>
        <taxon>Bacteria</taxon>
        <taxon>Bacillati</taxon>
        <taxon>Chloroflexota</taxon>
        <taxon>Ktedonobacteria</taxon>
        <taxon>Ktedonobacterales</taxon>
        <taxon>Ktedonobacteraceae</taxon>
        <taxon>Ktedonobacter</taxon>
    </lineage>
</organism>
<proteinExistence type="predicted"/>
<accession>A0ABQ3UYP6</accession>
<keyword evidence="1" id="KW-0812">Transmembrane</keyword>
<evidence type="ECO:0000256" key="1">
    <source>
        <dbReference type="SAM" id="Phobius"/>
    </source>
</evidence>
<keyword evidence="1" id="KW-0472">Membrane</keyword>
<dbReference type="Proteomes" id="UP000654345">
    <property type="component" value="Unassembled WGS sequence"/>
</dbReference>